<dbReference type="Proteomes" id="UP000324585">
    <property type="component" value="Unassembled WGS sequence"/>
</dbReference>
<reference evidence="5" key="1">
    <citation type="journal article" date="2019" name="Nat. Commun.">
        <title>Expansion of phycobilisome linker gene families in mesophilic red algae.</title>
        <authorList>
            <person name="Lee J."/>
            <person name="Kim D."/>
            <person name="Bhattacharya D."/>
            <person name="Yoon H.S."/>
        </authorList>
    </citation>
    <scope>NUCLEOTIDE SEQUENCE [LARGE SCALE GENOMIC DNA]</scope>
    <source>
        <strain evidence="5">CCMP 1328</strain>
    </source>
</reference>
<dbReference type="SUPFAM" id="SSF50978">
    <property type="entry name" value="WD40 repeat-like"/>
    <property type="match status" value="1"/>
</dbReference>
<dbReference type="PANTHER" id="PTHR18763">
    <property type="entry name" value="WD-REPEAT PROTEIN 18"/>
    <property type="match status" value="1"/>
</dbReference>
<dbReference type="PROSITE" id="PS50294">
    <property type="entry name" value="WD_REPEATS_REGION"/>
    <property type="match status" value="1"/>
</dbReference>
<proteinExistence type="predicted"/>
<sequence>MAAAEYVVWSHAVGANAVHVWQPDDAAPRRQMALGVTRRGAIVPLFGGALVLAYTAPHTFVLISSGSPAATAKPRMVRWSFPEAVTCLAASRDAKLMFAGCANGKVYAWETSTGVLCRVWDAHVLTVTCMRLTDDSALLITGGEDSVAYAWAVSDIFGAHLSVSVRAAIKPRVTYDGHSLPIRDVDVGCGTSANGVLVTVGDDARALLWHVASGARIRDFVLPSAACSVKVNHMSSRAYVGMKNGHIACLYLVPTSSARSQSRVELLLGHAAAVVQVEVSWCDSWLISASEDGTLRRWDANSQICLSVYDKHHAPLTGIMLLRRTDSEAGNLVEGGGISSTVSGKSDAPPATGAALPSLPFAEFPFAYLQRQLWNHNMADQNKPYCPVVRAPALPGHARSHNGSDFVNALIDTSLYHSEREVRAQAAVPGHAVASTEADTGYDPMHPSSVATMEIFREAERLRVENERLRQAGSALYALCVERLLL</sequence>
<dbReference type="GO" id="GO:0120330">
    <property type="term" value="C:rixosome complex"/>
    <property type="evidence" value="ECO:0007669"/>
    <property type="project" value="TreeGrafter"/>
</dbReference>
<evidence type="ECO:0000313" key="5">
    <source>
        <dbReference type="Proteomes" id="UP000324585"/>
    </source>
</evidence>
<dbReference type="SMART" id="SM00320">
    <property type="entry name" value="WD40"/>
    <property type="match status" value="4"/>
</dbReference>
<keyword evidence="5" id="KW-1185">Reference proteome</keyword>
<feature type="repeat" description="WD" evidence="3">
    <location>
        <begin position="120"/>
        <end position="151"/>
    </location>
</feature>
<evidence type="ECO:0000313" key="4">
    <source>
        <dbReference type="EMBL" id="KAA8494786.1"/>
    </source>
</evidence>
<dbReference type="InterPro" id="IPR045227">
    <property type="entry name" value="WDR18/Ipi3/RID3"/>
</dbReference>
<dbReference type="Pfam" id="PF00400">
    <property type="entry name" value="WD40"/>
    <property type="match status" value="3"/>
</dbReference>
<gene>
    <name evidence="4" type="ORF">FVE85_3027</name>
</gene>
<accession>A0A5J4YTV2</accession>
<evidence type="ECO:0000256" key="3">
    <source>
        <dbReference type="PROSITE-ProRule" id="PRU00221"/>
    </source>
</evidence>
<organism evidence="4 5">
    <name type="scientific">Porphyridium purpureum</name>
    <name type="common">Red alga</name>
    <name type="synonym">Porphyridium cruentum</name>
    <dbReference type="NCBI Taxonomy" id="35688"/>
    <lineage>
        <taxon>Eukaryota</taxon>
        <taxon>Rhodophyta</taxon>
        <taxon>Bangiophyceae</taxon>
        <taxon>Porphyridiales</taxon>
        <taxon>Porphyridiaceae</taxon>
        <taxon>Porphyridium</taxon>
    </lineage>
</organism>
<dbReference type="InterPro" id="IPR001680">
    <property type="entry name" value="WD40_rpt"/>
</dbReference>
<evidence type="ECO:0000256" key="1">
    <source>
        <dbReference type="ARBA" id="ARBA00022574"/>
    </source>
</evidence>
<dbReference type="GO" id="GO:0006261">
    <property type="term" value="P:DNA-templated DNA replication"/>
    <property type="evidence" value="ECO:0007669"/>
    <property type="project" value="TreeGrafter"/>
</dbReference>
<protein>
    <submittedName>
        <fullName evidence="4">WD repeat-containing protein 18</fullName>
    </submittedName>
</protein>
<dbReference type="AlphaFoldDB" id="A0A5J4YTV2"/>
<dbReference type="PANTHER" id="PTHR18763:SF0">
    <property type="entry name" value="WD REPEAT-CONTAINING PROTEIN 18"/>
    <property type="match status" value="1"/>
</dbReference>
<evidence type="ECO:0000256" key="2">
    <source>
        <dbReference type="ARBA" id="ARBA00022737"/>
    </source>
</evidence>
<dbReference type="GO" id="GO:0006364">
    <property type="term" value="P:rRNA processing"/>
    <property type="evidence" value="ECO:0007669"/>
    <property type="project" value="TreeGrafter"/>
</dbReference>
<name>A0A5J4YTV2_PORPP</name>
<dbReference type="GO" id="GO:0005656">
    <property type="term" value="C:nuclear pre-replicative complex"/>
    <property type="evidence" value="ECO:0007669"/>
    <property type="project" value="TreeGrafter"/>
</dbReference>
<feature type="repeat" description="WD" evidence="3">
    <location>
        <begin position="267"/>
        <end position="308"/>
    </location>
</feature>
<dbReference type="OrthoDB" id="6252103at2759"/>
<dbReference type="InterPro" id="IPR015943">
    <property type="entry name" value="WD40/YVTN_repeat-like_dom_sf"/>
</dbReference>
<keyword evidence="1 3" id="KW-0853">WD repeat</keyword>
<keyword evidence="2" id="KW-0677">Repeat</keyword>
<comment type="caution">
    <text evidence="4">The sequence shown here is derived from an EMBL/GenBank/DDBJ whole genome shotgun (WGS) entry which is preliminary data.</text>
</comment>
<dbReference type="PROSITE" id="PS50082">
    <property type="entry name" value="WD_REPEATS_2"/>
    <property type="match status" value="2"/>
</dbReference>
<dbReference type="Gene3D" id="2.130.10.10">
    <property type="entry name" value="YVTN repeat-like/Quinoprotein amine dehydrogenase"/>
    <property type="match status" value="2"/>
</dbReference>
<dbReference type="EMBL" id="VRMN01000004">
    <property type="protein sequence ID" value="KAA8494786.1"/>
    <property type="molecule type" value="Genomic_DNA"/>
</dbReference>
<dbReference type="InterPro" id="IPR036322">
    <property type="entry name" value="WD40_repeat_dom_sf"/>
</dbReference>